<dbReference type="PROSITE" id="PS00644">
    <property type="entry name" value="COMPLEX1_51K_1"/>
    <property type="match status" value="1"/>
</dbReference>
<dbReference type="Pfam" id="PF10531">
    <property type="entry name" value="SLBB"/>
    <property type="match status" value="1"/>
</dbReference>
<evidence type="ECO:0000256" key="2">
    <source>
        <dbReference type="ARBA" id="ARBA00007523"/>
    </source>
</evidence>
<dbReference type="Gene3D" id="3.40.30.10">
    <property type="entry name" value="Glutaredoxin"/>
    <property type="match status" value="1"/>
</dbReference>
<dbReference type="Gene3D" id="3.10.20.600">
    <property type="match status" value="1"/>
</dbReference>
<dbReference type="PANTHER" id="PTHR43578">
    <property type="entry name" value="NADH-QUINONE OXIDOREDUCTASE SUBUNIT F"/>
    <property type="match status" value="1"/>
</dbReference>
<dbReference type="FunFam" id="3.10.20.600:FF:000006">
    <property type="entry name" value="Formate dehydrogenase, beta subunit"/>
    <property type="match status" value="1"/>
</dbReference>
<dbReference type="Gene3D" id="3.40.50.11540">
    <property type="entry name" value="NADH-ubiquinone oxidoreductase 51kDa subunit"/>
    <property type="match status" value="1"/>
</dbReference>
<evidence type="ECO:0000256" key="4">
    <source>
        <dbReference type="ARBA" id="ARBA00022723"/>
    </source>
</evidence>
<dbReference type="GO" id="GO:0046872">
    <property type="term" value="F:metal ion binding"/>
    <property type="evidence" value="ECO:0007669"/>
    <property type="project" value="UniProtKB-KW"/>
</dbReference>
<dbReference type="InterPro" id="IPR011538">
    <property type="entry name" value="Nuo51_FMN-bd"/>
</dbReference>
<dbReference type="SUPFAM" id="SSF52833">
    <property type="entry name" value="Thioredoxin-like"/>
    <property type="match status" value="1"/>
</dbReference>
<keyword evidence="4" id="KW-0479">Metal-binding</keyword>
<name>A0AA40S7S1_9HYPH</name>
<dbReference type="InterPro" id="IPR037207">
    <property type="entry name" value="Nuop51_4Fe4S-bd_sf"/>
</dbReference>
<dbReference type="PROSITE" id="PS00645">
    <property type="entry name" value="COMPLEX1_51K_2"/>
    <property type="match status" value="1"/>
</dbReference>
<evidence type="ECO:0000313" key="10">
    <source>
        <dbReference type="Proteomes" id="UP000543554"/>
    </source>
</evidence>
<gene>
    <name evidence="9" type="ORF">HNR51_005203</name>
</gene>
<dbReference type="SMART" id="SM00928">
    <property type="entry name" value="NADH_4Fe-4S"/>
    <property type="match status" value="1"/>
</dbReference>
<evidence type="ECO:0000256" key="6">
    <source>
        <dbReference type="ARBA" id="ARBA00023014"/>
    </source>
</evidence>
<evidence type="ECO:0000256" key="3">
    <source>
        <dbReference type="ARBA" id="ARBA00022485"/>
    </source>
</evidence>
<evidence type="ECO:0000256" key="5">
    <source>
        <dbReference type="ARBA" id="ARBA00023004"/>
    </source>
</evidence>
<protein>
    <submittedName>
        <fullName evidence="9">Formate dehydrogenase</fullName>
        <ecNumber evidence="9">1.17.1.9</ecNumber>
    </submittedName>
</protein>
<comment type="similarity">
    <text evidence="2">Belongs to the complex I 51 kDa subunit family.</text>
</comment>
<comment type="cofactor">
    <cofactor evidence="1">
        <name>FMN</name>
        <dbReference type="ChEBI" id="CHEBI:58210"/>
    </cofactor>
</comment>
<dbReference type="GO" id="GO:0008863">
    <property type="term" value="F:formate dehydrogenase (NAD+) activity"/>
    <property type="evidence" value="ECO:0007669"/>
    <property type="project" value="UniProtKB-EC"/>
</dbReference>
<keyword evidence="3" id="KW-0004">4Fe-4S</keyword>
<feature type="domain" description="NADH-ubiquinone oxidoreductase 51kDa subunit iron-sulphur binding" evidence="8">
    <location>
        <begin position="487"/>
        <end position="532"/>
    </location>
</feature>
<proteinExistence type="inferred from homology"/>
<accession>A0AA40S7S1</accession>
<dbReference type="Proteomes" id="UP000543554">
    <property type="component" value="Unassembled WGS sequence"/>
</dbReference>
<dbReference type="GO" id="GO:0051539">
    <property type="term" value="F:4 iron, 4 sulfur cluster binding"/>
    <property type="evidence" value="ECO:0007669"/>
    <property type="project" value="UniProtKB-KW"/>
</dbReference>
<dbReference type="EC" id="1.17.1.9" evidence="9"/>
<dbReference type="InterPro" id="IPR037225">
    <property type="entry name" value="Nuo51_FMN-bd_sf"/>
</dbReference>
<dbReference type="GO" id="GO:0008137">
    <property type="term" value="F:NADH dehydrogenase (ubiquinone) activity"/>
    <property type="evidence" value="ECO:0007669"/>
    <property type="project" value="InterPro"/>
</dbReference>
<keyword evidence="5" id="KW-0408">Iron</keyword>
<dbReference type="SUPFAM" id="SSF140490">
    <property type="entry name" value="Nqo1C-terminal domain-like"/>
    <property type="match status" value="1"/>
</dbReference>
<dbReference type="InterPro" id="IPR019575">
    <property type="entry name" value="Nuop51_4Fe4S-bd"/>
</dbReference>
<comment type="caution">
    <text evidence="9">The sequence shown here is derived from an EMBL/GenBank/DDBJ whole genome shotgun (WGS) entry which is preliminary data.</text>
</comment>
<dbReference type="Gene3D" id="1.20.1440.230">
    <property type="entry name" value="NADH-ubiquinone oxidoreductase 51kDa subunit, iron-sulphur binding domain"/>
    <property type="match status" value="1"/>
</dbReference>
<evidence type="ECO:0000259" key="8">
    <source>
        <dbReference type="SMART" id="SM00928"/>
    </source>
</evidence>
<sequence>MSEDTGTVRRFAHPGRGRNVARGVPKGRQVDPQAKVEIEGLLGTRSRQRDLLIEHLHLVQDTYGQISADHLAALADEMSLAFAEVFETATFYAHFDVVKEGEANIPRLTVRVCDSITCAMFGADALVETLQRELASDTVRVVRAPCVGLCDHAPAVEVGHNFLHRADLASVRAAVEAEDTHAHIPDYVEYDAYLAAGGYATLERLRSGELAVEDVLKVLDDGGLRGLGGAGFPTGRKWRSVRGEPGPRLMAVNGDEGEPGTFKDQLYLNTDPHRFLEGMLIGAHVVEATDVYIYLRDEYPISREILTREIAKLPEGGTRIHLRRGAGAYICGEESSLIESLEGKRGLPRHKPPFPFQVGLFNRPTLINNIETLFWVRDLIERGADWWKSHGRNGRVGLRSYSVSGRVKEPGVKLAPAGLTIQELIDEYCGGMSDGHSFAAYLPGGASGGILPASMNDIPLDFGTLEKYGCFIGSAAVVVLSDQDDVRGAALNLMRFFEDESCGQCTPCRSGTQKARMLMENGVWDTELLGELAQCMRDASICGLGQAASNPVSSVIKYFPDLFPEPRAVAAE</sequence>
<evidence type="ECO:0000313" key="9">
    <source>
        <dbReference type="EMBL" id="MBA8916084.1"/>
    </source>
</evidence>
<keyword evidence="10" id="KW-1185">Reference proteome</keyword>
<reference evidence="9 10" key="1">
    <citation type="submission" date="2020-08" db="EMBL/GenBank/DDBJ databases">
        <title>Genomic Encyclopedia of Type Strains, Phase IV (KMG-IV): sequencing the most valuable type-strain genomes for metagenomic binning, comparative biology and taxonomic classification.</title>
        <authorList>
            <person name="Goeker M."/>
        </authorList>
    </citation>
    <scope>NUCLEOTIDE SEQUENCE [LARGE SCALE GENOMIC DNA]</scope>
    <source>
        <strain evidence="9 10">DSM 11490</strain>
    </source>
</reference>
<keyword evidence="9" id="KW-0560">Oxidoreductase</keyword>
<dbReference type="CDD" id="cd03082">
    <property type="entry name" value="TRX_Fd_NuoE_W_FDH_beta"/>
    <property type="match status" value="1"/>
</dbReference>
<dbReference type="AlphaFoldDB" id="A0AA40S7S1"/>
<dbReference type="InterPro" id="IPR041921">
    <property type="entry name" value="NuoE_N"/>
</dbReference>
<dbReference type="EMBL" id="JACJIB010000014">
    <property type="protein sequence ID" value="MBA8916084.1"/>
    <property type="molecule type" value="Genomic_DNA"/>
</dbReference>
<dbReference type="InterPro" id="IPR019554">
    <property type="entry name" value="Soluble_ligand-bd"/>
</dbReference>
<dbReference type="Pfam" id="PF10589">
    <property type="entry name" value="NADH_4Fe-4S"/>
    <property type="match status" value="1"/>
</dbReference>
<feature type="region of interest" description="Disordered" evidence="7">
    <location>
        <begin position="1"/>
        <end position="29"/>
    </location>
</feature>
<dbReference type="SUPFAM" id="SSF142019">
    <property type="entry name" value="Nqo1 FMN-binding domain-like"/>
    <property type="match status" value="1"/>
</dbReference>
<dbReference type="RefSeq" id="WP_182556819.1">
    <property type="nucleotide sequence ID" value="NZ_BPRF01000009.1"/>
</dbReference>
<dbReference type="Pfam" id="PF01257">
    <property type="entry name" value="2Fe-2S_thioredx"/>
    <property type="match status" value="1"/>
</dbReference>
<keyword evidence="6" id="KW-0411">Iron-sulfur</keyword>
<dbReference type="SUPFAM" id="SSF142984">
    <property type="entry name" value="Nqo1 middle domain-like"/>
    <property type="match status" value="1"/>
</dbReference>
<evidence type="ECO:0000256" key="1">
    <source>
        <dbReference type="ARBA" id="ARBA00001917"/>
    </source>
</evidence>
<dbReference type="InterPro" id="IPR001949">
    <property type="entry name" value="NADH-UbQ_OxRdtase_51kDa_CS"/>
</dbReference>
<dbReference type="Gene3D" id="1.10.10.1590">
    <property type="entry name" value="NADH-quinone oxidoreductase subunit E"/>
    <property type="match status" value="1"/>
</dbReference>
<dbReference type="GO" id="GO:0010181">
    <property type="term" value="F:FMN binding"/>
    <property type="evidence" value="ECO:0007669"/>
    <property type="project" value="InterPro"/>
</dbReference>
<dbReference type="Pfam" id="PF01512">
    <property type="entry name" value="Complex1_51K"/>
    <property type="match status" value="1"/>
</dbReference>
<evidence type="ECO:0000256" key="7">
    <source>
        <dbReference type="SAM" id="MobiDB-lite"/>
    </source>
</evidence>
<dbReference type="InterPro" id="IPR036249">
    <property type="entry name" value="Thioredoxin-like_sf"/>
</dbReference>
<dbReference type="PANTHER" id="PTHR43578:SF3">
    <property type="entry name" value="NADH-QUINONE OXIDOREDUCTASE SUBUNIT F"/>
    <property type="match status" value="1"/>
</dbReference>
<organism evidence="9 10">
    <name type="scientific">Methylorubrum thiocyanatum</name>
    <dbReference type="NCBI Taxonomy" id="47958"/>
    <lineage>
        <taxon>Bacteria</taxon>
        <taxon>Pseudomonadati</taxon>
        <taxon>Pseudomonadota</taxon>
        <taxon>Alphaproteobacteria</taxon>
        <taxon>Hyphomicrobiales</taxon>
        <taxon>Methylobacteriaceae</taxon>
        <taxon>Methylorubrum</taxon>
    </lineage>
</organism>